<feature type="region of interest" description="Disordered" evidence="3">
    <location>
        <begin position="28"/>
        <end position="57"/>
    </location>
</feature>
<reference evidence="4" key="1">
    <citation type="submission" date="2023-06" db="EMBL/GenBank/DDBJ databases">
        <authorList>
            <person name="Zhang Y."/>
            <person name="Gai S."/>
        </authorList>
    </citation>
    <scope>NUCLEOTIDE SEQUENCE</scope>
</reference>
<name>A0AB38Z7E9_PAESU</name>
<comment type="similarity">
    <text evidence="1 2">Belongs to the glycosyl hydrolase 1 family.</text>
</comment>
<feature type="compositionally biased region" description="Basic and acidic residues" evidence="3">
    <location>
        <begin position="37"/>
        <end position="56"/>
    </location>
</feature>
<dbReference type="GO" id="GO:0005975">
    <property type="term" value="P:carbohydrate metabolic process"/>
    <property type="evidence" value="ECO:0007669"/>
    <property type="project" value="InterPro"/>
</dbReference>
<dbReference type="PRINTS" id="PR00131">
    <property type="entry name" value="GLHYDRLASE1"/>
</dbReference>
<dbReference type="AlphaFoldDB" id="A0AB38Z7E9"/>
<sequence>MAESSFTSALSPAASQANYDPLTKKLRAGASYATTRPSEDVDTSDRPSEDVDRSDDFPTSFKFGASIFDAWRRPEPVARSDFPPSFKFGASSSALQTESYATEGRRGHCTWDEMLGDLPAVHSLILHFLVQDTTKGPHSINKQGVDFYNRLLDELNHNGIMPMVTLCHFDVPSALQKKYNGILGRQFVNDFNDYANLCFQLFGDKVKHWITFNEPSVYCESGYQYEMTGKDEPAIYPYLAAHHLLLAHATSVKTYRDCYQKQQNGKIGISLVTAWFLPYSGSCHDIVYLDPIVTGDYPFSMKSIVRDRLPQFSSEEKKMLEGSYDFIGVNYYTSRYTRALPFSPNDIPVSYAKDQYVEMLTEDKDGVPIGPQSEGMEFMYIAPKWLASILVNLKTKYNNPLIYITENGYPQLIQDKTMEEICDDQVRIDYIKDHLVSIRTALREGVNVDGYFSWTLMDNMEVKGYYYTIGFGLHHVDIPNDFERFPKKSAFWYRKFLSGKRAPLLSEPIIAKEPIMEPINAKATV</sequence>
<evidence type="ECO:0000256" key="1">
    <source>
        <dbReference type="ARBA" id="ARBA00010838"/>
    </source>
</evidence>
<dbReference type="InterPro" id="IPR017853">
    <property type="entry name" value="GH"/>
</dbReference>
<dbReference type="GO" id="GO:0008422">
    <property type="term" value="F:beta-glucosidase activity"/>
    <property type="evidence" value="ECO:0007669"/>
    <property type="project" value="TreeGrafter"/>
</dbReference>
<evidence type="ECO:0000256" key="3">
    <source>
        <dbReference type="SAM" id="MobiDB-lite"/>
    </source>
</evidence>
<evidence type="ECO:0000256" key="2">
    <source>
        <dbReference type="RuleBase" id="RU003690"/>
    </source>
</evidence>
<dbReference type="SUPFAM" id="SSF51445">
    <property type="entry name" value="(Trans)glycosidases"/>
    <property type="match status" value="1"/>
</dbReference>
<dbReference type="PANTHER" id="PTHR10353:SF154">
    <property type="entry name" value="BETA-GLUCOSIDASE 9-RELATED"/>
    <property type="match status" value="1"/>
</dbReference>
<proteinExistence type="evidence at transcript level"/>
<dbReference type="Gene3D" id="3.20.20.80">
    <property type="entry name" value="Glycosidases"/>
    <property type="match status" value="2"/>
</dbReference>
<feature type="compositionally biased region" description="Polar residues" evidence="3">
    <location>
        <begin position="1"/>
        <end position="18"/>
    </location>
</feature>
<accession>A0AB38Z7E9</accession>
<dbReference type="Pfam" id="PF00232">
    <property type="entry name" value="Glyco_hydro_1"/>
    <property type="match status" value="1"/>
</dbReference>
<dbReference type="InterPro" id="IPR001360">
    <property type="entry name" value="Glyco_hydro_1"/>
</dbReference>
<dbReference type="EMBL" id="OR237914">
    <property type="protein sequence ID" value="WRI20329.1"/>
    <property type="molecule type" value="mRNA"/>
</dbReference>
<organism evidence="4">
    <name type="scientific">Paeonia suffruticosa</name>
    <name type="common">Tree peony</name>
    <name type="synonym">Paeonia moutan</name>
    <dbReference type="NCBI Taxonomy" id="45171"/>
    <lineage>
        <taxon>Eukaryota</taxon>
        <taxon>Viridiplantae</taxon>
        <taxon>Streptophyta</taxon>
        <taxon>Embryophyta</taxon>
        <taxon>Tracheophyta</taxon>
        <taxon>Spermatophyta</taxon>
        <taxon>Magnoliopsida</taxon>
        <taxon>eudicotyledons</taxon>
        <taxon>Gunneridae</taxon>
        <taxon>Pentapetalae</taxon>
        <taxon>Saxifragales</taxon>
        <taxon>Paeoniaceae</taxon>
        <taxon>Paeonia</taxon>
    </lineage>
</organism>
<dbReference type="PANTHER" id="PTHR10353">
    <property type="entry name" value="GLYCOSYL HYDROLASE"/>
    <property type="match status" value="1"/>
</dbReference>
<protein>
    <submittedName>
        <fullName evidence="4">Beta-glucosidase 13-like</fullName>
    </submittedName>
</protein>
<feature type="region of interest" description="Disordered" evidence="3">
    <location>
        <begin position="1"/>
        <end position="20"/>
    </location>
</feature>
<evidence type="ECO:0000313" key="4">
    <source>
        <dbReference type="EMBL" id="WRI20329.1"/>
    </source>
</evidence>